<sequence length="174" mass="18880">MKHAEALGASLQADHLLPKASAMTNIHSASRTILATPRAIFRALIDAEAMPRWRAPKGMHMRVERLEPRPGGRFRLVLSYDDPAAGAGKSDANSDIVEGRFAELIAEERVVEEVRFQSDDPAYAGTMRVTTALAPVSDGTKVTITAENVPSGISEADHRQGMESTLKNLADFLE</sequence>
<protein>
    <submittedName>
        <fullName evidence="3">SRPBCC domain-containing protein</fullName>
    </submittedName>
</protein>
<dbReference type="SUPFAM" id="SSF55961">
    <property type="entry name" value="Bet v1-like"/>
    <property type="match status" value="1"/>
</dbReference>
<evidence type="ECO:0000313" key="4">
    <source>
        <dbReference type="Proteomes" id="UP001165565"/>
    </source>
</evidence>
<comment type="caution">
    <text evidence="3">The sequence shown here is derived from an EMBL/GenBank/DDBJ whole genome shotgun (WGS) entry which is preliminary data.</text>
</comment>
<evidence type="ECO:0000256" key="1">
    <source>
        <dbReference type="ARBA" id="ARBA00006817"/>
    </source>
</evidence>
<name>A0AA42CVA0_9SPHN</name>
<gene>
    <name evidence="3" type="ORF">NEE01_16095</name>
</gene>
<dbReference type="Pfam" id="PF08327">
    <property type="entry name" value="AHSA1"/>
    <property type="match status" value="1"/>
</dbReference>
<dbReference type="Proteomes" id="UP001165565">
    <property type="component" value="Unassembled WGS sequence"/>
</dbReference>
<dbReference type="InterPro" id="IPR023393">
    <property type="entry name" value="START-like_dom_sf"/>
</dbReference>
<organism evidence="3 4">
    <name type="scientific">Sphingomonas lycopersici</name>
    <dbReference type="NCBI Taxonomy" id="2951807"/>
    <lineage>
        <taxon>Bacteria</taxon>
        <taxon>Pseudomonadati</taxon>
        <taxon>Pseudomonadota</taxon>
        <taxon>Alphaproteobacteria</taxon>
        <taxon>Sphingomonadales</taxon>
        <taxon>Sphingomonadaceae</taxon>
        <taxon>Sphingomonas</taxon>
    </lineage>
</organism>
<dbReference type="EMBL" id="JANFAV010000012">
    <property type="protein sequence ID" value="MCW6536301.1"/>
    <property type="molecule type" value="Genomic_DNA"/>
</dbReference>
<proteinExistence type="inferred from homology"/>
<evidence type="ECO:0000259" key="2">
    <source>
        <dbReference type="Pfam" id="PF08327"/>
    </source>
</evidence>
<accession>A0AA42CVA0</accession>
<dbReference type="Gene3D" id="3.30.530.20">
    <property type="match status" value="1"/>
</dbReference>
<dbReference type="RefSeq" id="WP_265269702.1">
    <property type="nucleotide sequence ID" value="NZ_JANFAV010000012.1"/>
</dbReference>
<dbReference type="InterPro" id="IPR013538">
    <property type="entry name" value="ASHA1/2-like_C"/>
</dbReference>
<comment type="similarity">
    <text evidence="1">Belongs to the AHA1 family.</text>
</comment>
<feature type="domain" description="Activator of Hsp90 ATPase homologue 1/2-like C-terminal" evidence="2">
    <location>
        <begin position="35"/>
        <end position="174"/>
    </location>
</feature>
<evidence type="ECO:0000313" key="3">
    <source>
        <dbReference type="EMBL" id="MCW6536301.1"/>
    </source>
</evidence>
<reference evidence="3" key="1">
    <citation type="submission" date="2022-06" db="EMBL/GenBank/DDBJ databases">
        <title>Sphingomonas sp. nov. isolated from rhizosphere soil of tomato.</title>
        <authorList>
            <person name="Dong H."/>
            <person name="Gao R."/>
        </authorList>
    </citation>
    <scope>NUCLEOTIDE SEQUENCE</scope>
    <source>
        <strain evidence="3">MMSM24</strain>
    </source>
</reference>
<keyword evidence="4" id="KW-1185">Reference proteome</keyword>
<dbReference type="AlphaFoldDB" id="A0AA42CVA0"/>